<proteinExistence type="predicted"/>
<name>X1UCY9_9ZZZZ</name>
<dbReference type="AlphaFoldDB" id="X1UCY9"/>
<gene>
    <name evidence="1" type="ORF">S12H4_28514</name>
</gene>
<comment type="caution">
    <text evidence="1">The sequence shown here is derived from an EMBL/GenBank/DDBJ whole genome shotgun (WGS) entry which is preliminary data.</text>
</comment>
<organism evidence="1">
    <name type="scientific">marine sediment metagenome</name>
    <dbReference type="NCBI Taxonomy" id="412755"/>
    <lineage>
        <taxon>unclassified sequences</taxon>
        <taxon>metagenomes</taxon>
        <taxon>ecological metagenomes</taxon>
    </lineage>
</organism>
<dbReference type="EMBL" id="BARW01016361">
    <property type="protein sequence ID" value="GAI90214.1"/>
    <property type="molecule type" value="Genomic_DNA"/>
</dbReference>
<reference evidence="1" key="1">
    <citation type="journal article" date="2014" name="Front. Microbiol.">
        <title>High frequency of phylogenetically diverse reductive dehalogenase-homologous genes in deep subseafloor sedimentary metagenomes.</title>
        <authorList>
            <person name="Kawai M."/>
            <person name="Futagami T."/>
            <person name="Toyoda A."/>
            <person name="Takaki Y."/>
            <person name="Nishi S."/>
            <person name="Hori S."/>
            <person name="Arai W."/>
            <person name="Tsubouchi T."/>
            <person name="Morono Y."/>
            <person name="Uchiyama I."/>
            <person name="Ito T."/>
            <person name="Fujiyama A."/>
            <person name="Inagaki F."/>
            <person name="Takami H."/>
        </authorList>
    </citation>
    <scope>NUCLEOTIDE SEQUENCE</scope>
    <source>
        <strain evidence="1">Expedition CK06-06</strain>
    </source>
</reference>
<sequence length="39" mass="4573">IPLAVLLGDLHRLILDVEYENNEHDQEVDMNTKHQYPIS</sequence>
<protein>
    <submittedName>
        <fullName evidence="1">Uncharacterized protein</fullName>
    </submittedName>
</protein>
<evidence type="ECO:0000313" key="1">
    <source>
        <dbReference type="EMBL" id="GAI90214.1"/>
    </source>
</evidence>
<accession>X1UCY9</accession>
<feature type="non-terminal residue" evidence="1">
    <location>
        <position position="1"/>
    </location>
</feature>